<dbReference type="EMBL" id="AP018150">
    <property type="protein sequence ID" value="BBE09526.1"/>
    <property type="molecule type" value="Genomic_DNA"/>
</dbReference>
<dbReference type="AlphaFoldDB" id="A0A2Z6EVV2"/>
<organism evidence="1 2">
    <name type="scientific">Mycoavidus cysteinexigens</name>
    <dbReference type="NCBI Taxonomy" id="1553431"/>
    <lineage>
        <taxon>Bacteria</taxon>
        <taxon>Pseudomonadati</taxon>
        <taxon>Pseudomonadota</taxon>
        <taxon>Betaproteobacteria</taxon>
        <taxon>Burkholderiales</taxon>
        <taxon>Burkholderiaceae</taxon>
        <taxon>Mycoavidus</taxon>
    </lineage>
</organism>
<name>A0A2Z6EVV2_9BURK</name>
<dbReference type="Proteomes" id="UP000282597">
    <property type="component" value="Chromosome"/>
</dbReference>
<evidence type="ECO:0000313" key="1">
    <source>
        <dbReference type="EMBL" id="BBE09526.1"/>
    </source>
</evidence>
<gene>
    <name evidence="1" type="ORF">MCB1EB_1365</name>
</gene>
<dbReference type="RefSeq" id="WP_045361807.1">
    <property type="nucleotide sequence ID" value="NZ_AP018150.1"/>
</dbReference>
<sequence length="348" mass="39648">MGNGFVYQKKGDFPRLIYSRKDPGQDIPLPSSSSYTTFNPLRRPINLHQALKPKDLNLNLKEYGKKTQIVTEETMKHLKICSEVIAEVKNIMRYGAGNQLFSMLDTGGESAIRTEMSRESIRKAEKESSMGKIERKIKYAIQYQAGNCDETNAIVFNILQTKGLNAPLFSMADIQQDHAYTLIGDPRAREWGETNTVVVDAWPIYGTAYTLNKSRYNLKTNPEVTLVHPASTPTPESIKVHQTVNTDCVNQYLDHKSYPKVGNELVEFLYKKTHNPKTCLDKRVGTEDPSTRYRVKGDVSQTFDKISTEKLEKYYAIQKEAGKFIPNHPNWDIRSTRKSSFLSHLKSI</sequence>
<evidence type="ECO:0000313" key="2">
    <source>
        <dbReference type="Proteomes" id="UP000282597"/>
    </source>
</evidence>
<protein>
    <submittedName>
        <fullName evidence="1">Type III effector</fullName>
    </submittedName>
</protein>
<accession>A0A2Z6EVV2</accession>
<keyword evidence="2" id="KW-1185">Reference proteome</keyword>
<dbReference type="KEGG" id="mcys:MCB1EB_1365"/>
<reference evidence="1 2" key="1">
    <citation type="journal article" date="2018" name="Microbes Environ.">
        <title>Comparative Genomic Insights into Endofungal Lifestyles of Two Bacterial Endosymbionts, Mycoavidus cysteinexigens and Burkholderia rhizoxinica.</title>
        <authorList>
            <person name="Sharmin D."/>
            <person name="Guo Y."/>
            <person name="Nishizawa T."/>
            <person name="Ohshima S."/>
            <person name="Sato Y."/>
            <person name="Takashima Y."/>
            <person name="Narisawa K."/>
            <person name="Ohta H."/>
        </authorList>
    </citation>
    <scope>NUCLEOTIDE SEQUENCE [LARGE SCALE GENOMIC DNA]</scope>
    <source>
        <strain evidence="1 2">B1-EB</strain>
    </source>
</reference>
<proteinExistence type="predicted"/>